<keyword evidence="3" id="KW-1185">Reference proteome</keyword>
<dbReference type="SUPFAM" id="SSF53448">
    <property type="entry name" value="Nucleotide-diphospho-sugar transferases"/>
    <property type="match status" value="1"/>
</dbReference>
<dbReference type="InterPro" id="IPR029044">
    <property type="entry name" value="Nucleotide-diphossugar_trans"/>
</dbReference>
<protein>
    <submittedName>
        <fullName evidence="2">Glycosyltransferase family 2 protein</fullName>
    </submittedName>
</protein>
<dbReference type="RefSeq" id="WP_081890102.1">
    <property type="nucleotide sequence ID" value="NZ_CP071732.1"/>
</dbReference>
<dbReference type="Gene3D" id="3.90.550.10">
    <property type="entry name" value="Spore Coat Polysaccharide Biosynthesis Protein SpsA, Chain A"/>
    <property type="match status" value="1"/>
</dbReference>
<evidence type="ECO:0000313" key="2">
    <source>
        <dbReference type="EMBL" id="QTB90242.1"/>
    </source>
</evidence>
<dbReference type="PANTHER" id="PTHR22916">
    <property type="entry name" value="GLYCOSYLTRANSFERASE"/>
    <property type="match status" value="1"/>
</dbReference>
<gene>
    <name evidence="2" type="ORF">BSD967_07805</name>
</gene>
<dbReference type="InterPro" id="IPR001173">
    <property type="entry name" value="Glyco_trans_2-like"/>
</dbReference>
<dbReference type="CDD" id="cd00761">
    <property type="entry name" value="Glyco_tranf_GTA_type"/>
    <property type="match status" value="1"/>
</dbReference>
<proteinExistence type="predicted"/>
<dbReference type="Proteomes" id="UP000663729">
    <property type="component" value="Chromosome"/>
</dbReference>
<reference evidence="2 3" key="1">
    <citation type="submission" date="2021-03" db="EMBL/GenBank/DDBJ databases">
        <title>Genome sequencing of Bifidobacterium saguini DSMZ 23967.</title>
        <authorList>
            <person name="Kim J."/>
        </authorList>
    </citation>
    <scope>NUCLEOTIDE SEQUENCE [LARGE SCALE GENOMIC DNA]</scope>
    <source>
        <strain evidence="2 3">DSMZ 23967</strain>
    </source>
</reference>
<organism evidence="2 3">
    <name type="scientific">Bifidobacterium saguini</name>
    <dbReference type="NCBI Taxonomy" id="762210"/>
    <lineage>
        <taxon>Bacteria</taxon>
        <taxon>Bacillati</taxon>
        <taxon>Actinomycetota</taxon>
        <taxon>Actinomycetes</taxon>
        <taxon>Bifidobacteriales</taxon>
        <taxon>Bifidobacteriaceae</taxon>
        <taxon>Bifidobacterium</taxon>
    </lineage>
</organism>
<evidence type="ECO:0000259" key="1">
    <source>
        <dbReference type="Pfam" id="PF00535"/>
    </source>
</evidence>
<dbReference type="PANTHER" id="PTHR22916:SF3">
    <property type="entry name" value="UDP-GLCNAC:BETAGAL BETA-1,3-N-ACETYLGLUCOSAMINYLTRANSFERASE-LIKE PROTEIN 1"/>
    <property type="match status" value="1"/>
</dbReference>
<feature type="domain" description="Glycosyltransferase 2-like" evidence="1">
    <location>
        <begin position="17"/>
        <end position="140"/>
    </location>
</feature>
<name>A0ABX7SA15_9BIFI</name>
<evidence type="ECO:0000313" key="3">
    <source>
        <dbReference type="Proteomes" id="UP000663729"/>
    </source>
</evidence>
<dbReference type="EMBL" id="CP071732">
    <property type="protein sequence ID" value="QTB90242.1"/>
    <property type="molecule type" value="Genomic_DNA"/>
</dbReference>
<accession>A0ABX7SA15</accession>
<dbReference type="Pfam" id="PF00535">
    <property type="entry name" value="Glycos_transf_2"/>
    <property type="match status" value="1"/>
</dbReference>
<sequence>MSEIEMIDMCRSNHIISIIIPVFNTEDAYLRRCLSPFMENFDSRIEIIVVDDGSDVITANKLIDYQKKCSNHMLLLRHDNQGQNGARSFGIKHATGKYIEFLDSDDYIDWRQQCYLLDLLEKNSPDILAINATIVDDNGVPLSDYAMTHQEYGTVPRKSLLVQSGALWRQVYNREFYNHAGYDLITNVRIGEDLASVVPLYVDACTVYAADIDLYRYVHRETSMVNTPDPKRIMDITDAFDVILDRVSSKEYFDEIEWLAIKHVLCFGISRAISWCGPQSSFIKELEHYCTKHFPKWRNNPYLKKDAYASSLQCHLILGRHYYIYSMLLHIKQLLSTLKSKKH</sequence>